<feature type="transmembrane region" description="Helical" evidence="8">
    <location>
        <begin position="881"/>
        <end position="906"/>
    </location>
</feature>
<feature type="transmembrane region" description="Helical" evidence="8">
    <location>
        <begin position="372"/>
        <end position="402"/>
    </location>
</feature>
<feature type="transmembrane region" description="Helical" evidence="8">
    <location>
        <begin position="470"/>
        <end position="496"/>
    </location>
</feature>
<dbReference type="InterPro" id="IPR050250">
    <property type="entry name" value="Macrolide_Exporter_MacB"/>
</dbReference>
<dbReference type="GO" id="GO:0005886">
    <property type="term" value="C:plasma membrane"/>
    <property type="evidence" value="ECO:0007669"/>
    <property type="project" value="UniProtKB-SubCell"/>
</dbReference>
<keyword evidence="2" id="KW-1003">Cell membrane</keyword>
<reference evidence="10 11" key="1">
    <citation type="submission" date="2018-03" db="EMBL/GenBank/DDBJ databases">
        <title>Genomic Encyclopedia of Archaeal and Bacterial Type Strains, Phase II (KMG-II): from individual species to whole genera.</title>
        <authorList>
            <person name="Goeker M."/>
        </authorList>
    </citation>
    <scope>NUCLEOTIDE SEQUENCE [LARGE SCALE GENOMIC DNA]</scope>
    <source>
        <strain evidence="10 11">DSM 44889</strain>
    </source>
</reference>
<keyword evidence="3 8" id="KW-0812">Transmembrane</keyword>
<dbReference type="AlphaFoldDB" id="A0A316A6T2"/>
<feature type="region of interest" description="Disordered" evidence="7">
    <location>
        <begin position="159"/>
        <end position="197"/>
    </location>
</feature>
<evidence type="ECO:0000313" key="11">
    <source>
        <dbReference type="Proteomes" id="UP000245469"/>
    </source>
</evidence>
<evidence type="ECO:0000259" key="9">
    <source>
        <dbReference type="Pfam" id="PF02687"/>
    </source>
</evidence>
<dbReference type="RefSeq" id="WP_109774765.1">
    <property type="nucleotide sequence ID" value="NZ_QGDQ01000014.1"/>
</dbReference>
<evidence type="ECO:0000256" key="5">
    <source>
        <dbReference type="ARBA" id="ARBA00023136"/>
    </source>
</evidence>
<keyword evidence="4 8" id="KW-1133">Transmembrane helix</keyword>
<feature type="transmembrane region" description="Helical" evidence="8">
    <location>
        <begin position="320"/>
        <end position="349"/>
    </location>
</feature>
<evidence type="ECO:0000256" key="1">
    <source>
        <dbReference type="ARBA" id="ARBA00004651"/>
    </source>
</evidence>
<dbReference type="Proteomes" id="UP000245469">
    <property type="component" value="Unassembled WGS sequence"/>
</dbReference>
<dbReference type="OrthoDB" id="9780560at2"/>
<dbReference type="GO" id="GO:0022857">
    <property type="term" value="F:transmembrane transporter activity"/>
    <property type="evidence" value="ECO:0007669"/>
    <property type="project" value="TreeGrafter"/>
</dbReference>
<accession>A0A316A6T2</accession>
<feature type="transmembrane region" description="Helical" evidence="8">
    <location>
        <begin position="16"/>
        <end position="40"/>
    </location>
</feature>
<evidence type="ECO:0000256" key="8">
    <source>
        <dbReference type="SAM" id="Phobius"/>
    </source>
</evidence>
<feature type="transmembrane region" description="Helical" evidence="8">
    <location>
        <begin position="572"/>
        <end position="590"/>
    </location>
</feature>
<dbReference type="PANTHER" id="PTHR30572">
    <property type="entry name" value="MEMBRANE COMPONENT OF TRANSPORTER-RELATED"/>
    <property type="match status" value="1"/>
</dbReference>
<proteinExistence type="inferred from homology"/>
<keyword evidence="11" id="KW-1185">Reference proteome</keyword>
<comment type="similarity">
    <text evidence="6">Belongs to the ABC-4 integral membrane protein family.</text>
</comment>
<dbReference type="PANTHER" id="PTHR30572:SF4">
    <property type="entry name" value="ABC TRANSPORTER PERMEASE YTRF"/>
    <property type="match status" value="1"/>
</dbReference>
<evidence type="ECO:0000256" key="2">
    <source>
        <dbReference type="ARBA" id="ARBA00022475"/>
    </source>
</evidence>
<feature type="transmembrane region" description="Helical" evidence="8">
    <location>
        <begin position="508"/>
        <end position="535"/>
    </location>
</feature>
<organism evidence="10 11">
    <name type="scientific">Quadrisphaera granulorum</name>
    <dbReference type="NCBI Taxonomy" id="317664"/>
    <lineage>
        <taxon>Bacteria</taxon>
        <taxon>Bacillati</taxon>
        <taxon>Actinomycetota</taxon>
        <taxon>Actinomycetes</taxon>
        <taxon>Kineosporiales</taxon>
        <taxon>Kineosporiaceae</taxon>
        <taxon>Quadrisphaera</taxon>
    </lineage>
</organism>
<dbReference type="Pfam" id="PF02687">
    <property type="entry name" value="FtsX"/>
    <property type="match status" value="2"/>
</dbReference>
<keyword evidence="5 8" id="KW-0472">Membrane</keyword>
<feature type="compositionally biased region" description="Low complexity" evidence="7">
    <location>
        <begin position="162"/>
        <end position="177"/>
    </location>
</feature>
<evidence type="ECO:0000256" key="3">
    <source>
        <dbReference type="ARBA" id="ARBA00022692"/>
    </source>
</evidence>
<name>A0A316A6T2_9ACTN</name>
<evidence type="ECO:0000313" key="10">
    <source>
        <dbReference type="EMBL" id="PWJ53149.1"/>
    </source>
</evidence>
<feature type="domain" description="ABC3 transporter permease C-terminal" evidence="9">
    <location>
        <begin position="327"/>
        <end position="449"/>
    </location>
</feature>
<dbReference type="EMBL" id="QGDQ01000014">
    <property type="protein sequence ID" value="PWJ53149.1"/>
    <property type="molecule type" value="Genomic_DNA"/>
</dbReference>
<sequence length="967" mass="96542">MFLLTLRQARSTAGRLLLAGVAVALGTGFVAAVLLTSALFTRTISDSVAAQYAGANVIVHANGAPLSDADVELLTGTPGIAVAEGRVDAGVQLVGADGTEYTTLRNTATAPALAAADQGQLAEGVLPTATGQVALSASTAKRLGVELGGTVAVRIYPPAVPSSASSSGSSSAEQSSGDQAPVDTGDADGSTTQDPAPIDTTVTVVGLLHDPTGVFLADGPVTLATTPDALRWSSDQYGDLPPGSPRSGFGTVLVAEAPGASPEQARDAAARRLSAAGMSVQTGGWDPSQGWTGDAPPVDVLTKEQMVDRSVDSALDGTHILTSVVLAFAAVALFVATTVITNTFSVLVAQRTRQLALLRCVGATKGQVRRSVLLEAAALGLVASAAGVVAGTCLAAIAALVLKHFAPDVPVPRGVVLTPVAVLAPLAVGTGATVLAALAPARAATRVSPLAALRPEAAPDLRTRTSRWRLALSLVLLVGGGALLVLGTLFAAGAFSESAGLQGTGQELSVYGVAAAVLGGMASFTGVLVGQVFLVPRTVALVGRLVSRAGGAPARLAALNAVRNPRRTASTAGALLIGTTLVSLMVVGAATTSRTLNAALDRQYPVDVEVSSVMPGFGESRGMSTAVLQGASAAPGLGASAPVLTAQLAIAPGTDGGGADAPSGSIVDSVAATREQFQSVLSDPSTVAPLQRGTVVVPFDIARQLGLGDGAPVTVRPTISESTTSADGTMVSGFTSPDTKAPGLPMRIAVSQVGGRAVLVVPDDLRSLDPAAPTGALWMRLAPGADPVEVSDEVQTAVTKATGDDSQNAPVYVSGLAAQRASYERVIDTMLLVVVGLLAVAVIIALIGVANTLSLSVIERTRENAVLRALGLTRGQLRRMLAFEGALVAGVGGLLGVVLGSVYGWAGAASLLGGAASAGGSAIWTPSLPWDQLGLLLAVAVVAGLLASVLPARRAVRTPPVAALADQ</sequence>
<feature type="domain" description="ABC3 transporter permease C-terminal" evidence="9">
    <location>
        <begin position="837"/>
        <end position="960"/>
    </location>
</feature>
<comment type="caution">
    <text evidence="10">The sequence shown here is derived from an EMBL/GenBank/DDBJ whole genome shotgun (WGS) entry which is preliminary data.</text>
</comment>
<protein>
    <submittedName>
        <fullName evidence="10">Putative ABC transport system permease protein</fullName>
    </submittedName>
</protein>
<feature type="transmembrane region" description="Helical" evidence="8">
    <location>
        <begin position="830"/>
        <end position="853"/>
    </location>
</feature>
<evidence type="ECO:0000256" key="7">
    <source>
        <dbReference type="SAM" id="MobiDB-lite"/>
    </source>
</evidence>
<evidence type="ECO:0000256" key="6">
    <source>
        <dbReference type="ARBA" id="ARBA00038076"/>
    </source>
</evidence>
<gene>
    <name evidence="10" type="ORF">BXY45_11444</name>
</gene>
<comment type="subcellular location">
    <subcellularLocation>
        <location evidence="1">Cell membrane</location>
        <topology evidence="1">Multi-pass membrane protein</topology>
    </subcellularLocation>
</comment>
<feature type="transmembrane region" description="Helical" evidence="8">
    <location>
        <begin position="933"/>
        <end position="950"/>
    </location>
</feature>
<evidence type="ECO:0000256" key="4">
    <source>
        <dbReference type="ARBA" id="ARBA00022989"/>
    </source>
</evidence>
<dbReference type="InterPro" id="IPR003838">
    <property type="entry name" value="ABC3_permease_C"/>
</dbReference>
<feature type="transmembrane region" description="Helical" evidence="8">
    <location>
        <begin position="414"/>
        <end position="438"/>
    </location>
</feature>